<keyword evidence="9" id="KW-0539">Nucleus</keyword>
<evidence type="ECO:0000256" key="9">
    <source>
        <dbReference type="ARBA" id="ARBA00023242"/>
    </source>
</evidence>
<feature type="region of interest" description="Disordered" evidence="10">
    <location>
        <begin position="1"/>
        <end position="71"/>
    </location>
</feature>
<comment type="caution">
    <text evidence="11">The sequence shown here is derived from an EMBL/GenBank/DDBJ whole genome shotgun (WGS) entry which is preliminary data.</text>
</comment>
<feature type="compositionally biased region" description="Basic residues" evidence="10">
    <location>
        <begin position="195"/>
        <end position="207"/>
    </location>
</feature>
<comment type="subunit">
    <text evidence="4">Component of the 66S pre-ribosomal particle.</text>
</comment>
<evidence type="ECO:0000256" key="6">
    <source>
        <dbReference type="ARBA" id="ARBA00022517"/>
    </source>
</evidence>
<keyword evidence="6" id="KW-0690">Ribosome biogenesis</keyword>
<name>A0ABR4D9P0_9PEZI</name>
<dbReference type="PANTHER" id="PTHR28028">
    <property type="entry name" value="60S RIBOSOMAL SUBUNIT ASSEMBLY/EXPORT PROTEIN LOC1"/>
    <property type="match status" value="1"/>
</dbReference>
<gene>
    <name evidence="11" type="ORF">VTJ83DRAFT_5664</name>
</gene>
<keyword evidence="8" id="KW-0175">Coiled coil</keyword>
<evidence type="ECO:0000256" key="10">
    <source>
        <dbReference type="SAM" id="MobiDB-lite"/>
    </source>
</evidence>
<keyword evidence="12" id="KW-1185">Reference proteome</keyword>
<comment type="function">
    <text evidence="1">Required for efficient assembly and nuclear export of the 60S ribosomal subunit.</text>
</comment>
<evidence type="ECO:0000256" key="3">
    <source>
        <dbReference type="ARBA" id="ARBA00008132"/>
    </source>
</evidence>
<evidence type="ECO:0000256" key="7">
    <source>
        <dbReference type="ARBA" id="ARBA00022816"/>
    </source>
</evidence>
<keyword evidence="7" id="KW-0509">mRNA transport</keyword>
<evidence type="ECO:0000313" key="11">
    <source>
        <dbReference type="EMBL" id="KAL2266312.1"/>
    </source>
</evidence>
<dbReference type="EMBL" id="JAZGUE010000005">
    <property type="protein sequence ID" value="KAL2266312.1"/>
    <property type="molecule type" value="Genomic_DNA"/>
</dbReference>
<evidence type="ECO:0000313" key="12">
    <source>
        <dbReference type="Proteomes" id="UP001600064"/>
    </source>
</evidence>
<feature type="compositionally biased region" description="Basic and acidic residues" evidence="10">
    <location>
        <begin position="139"/>
        <end position="160"/>
    </location>
</feature>
<evidence type="ECO:0000256" key="1">
    <source>
        <dbReference type="ARBA" id="ARBA00001977"/>
    </source>
</evidence>
<dbReference type="GeneID" id="98126933"/>
<comment type="subcellular location">
    <subcellularLocation>
        <location evidence="2">Nucleus</location>
        <location evidence="2">Nucleolus</location>
    </subcellularLocation>
</comment>
<protein>
    <recommendedName>
        <fullName evidence="13">60S ribosomal subunit assembly/export protein LOC1</fullName>
    </recommendedName>
</protein>
<evidence type="ECO:0000256" key="4">
    <source>
        <dbReference type="ARBA" id="ARBA00011339"/>
    </source>
</evidence>
<feature type="compositionally biased region" description="Basic residues" evidence="10">
    <location>
        <begin position="161"/>
        <end position="170"/>
    </location>
</feature>
<dbReference type="RefSeq" id="XP_070865039.1">
    <property type="nucleotide sequence ID" value="XM_071012289.1"/>
</dbReference>
<evidence type="ECO:0008006" key="13">
    <source>
        <dbReference type="Google" id="ProtNLM"/>
    </source>
</evidence>
<dbReference type="InterPro" id="IPR037650">
    <property type="entry name" value="Loc1"/>
</dbReference>
<comment type="similarity">
    <text evidence="3">Belongs to the LOC1 family.</text>
</comment>
<evidence type="ECO:0000256" key="8">
    <source>
        <dbReference type="ARBA" id="ARBA00023054"/>
    </source>
</evidence>
<keyword evidence="5" id="KW-0813">Transport</keyword>
<proteinExistence type="inferred from homology"/>
<dbReference type="Proteomes" id="UP001600064">
    <property type="component" value="Unassembled WGS sequence"/>
</dbReference>
<dbReference type="PANTHER" id="PTHR28028:SF1">
    <property type="entry name" value="60S RIBOSOMAL SUBUNIT ASSEMBLY_EXPORT PROTEIN LOC1"/>
    <property type="match status" value="1"/>
</dbReference>
<evidence type="ECO:0000256" key="5">
    <source>
        <dbReference type="ARBA" id="ARBA00022448"/>
    </source>
</evidence>
<sequence>MAPTRTVKNKHAAPKAGSKGGSGKKRSSTDGVSKSKSSKGKKPAISATEVKGRPNLPGLNKDKKKKLPVYTDKELGIPELNMITPVGVTKPRGKKKGKVFVDDRESMSTLLALVQAEKEGQIESKMMRARQLEEIREARRKEAEKKEAERRAELEQTKEAIRRKRKRGKKGTKDGQEEDEGESVKELAATGSKATKSKKKKVSFAED</sequence>
<organism evidence="11 12">
    <name type="scientific">Remersonia thermophila</name>
    <dbReference type="NCBI Taxonomy" id="72144"/>
    <lineage>
        <taxon>Eukaryota</taxon>
        <taxon>Fungi</taxon>
        <taxon>Dikarya</taxon>
        <taxon>Ascomycota</taxon>
        <taxon>Pezizomycotina</taxon>
        <taxon>Sordariomycetes</taxon>
        <taxon>Sordariomycetidae</taxon>
        <taxon>Sordariales</taxon>
        <taxon>Sordariales incertae sedis</taxon>
        <taxon>Remersonia</taxon>
    </lineage>
</organism>
<reference evidence="11 12" key="1">
    <citation type="journal article" date="2024" name="Commun. Biol.">
        <title>Comparative genomic analysis of thermophilic fungi reveals convergent evolutionary adaptations and gene losses.</title>
        <authorList>
            <person name="Steindorff A.S."/>
            <person name="Aguilar-Pontes M.V."/>
            <person name="Robinson A.J."/>
            <person name="Andreopoulos B."/>
            <person name="LaButti K."/>
            <person name="Kuo A."/>
            <person name="Mondo S."/>
            <person name="Riley R."/>
            <person name="Otillar R."/>
            <person name="Haridas S."/>
            <person name="Lipzen A."/>
            <person name="Grimwood J."/>
            <person name="Schmutz J."/>
            <person name="Clum A."/>
            <person name="Reid I.D."/>
            <person name="Moisan M.C."/>
            <person name="Butler G."/>
            <person name="Nguyen T.T.M."/>
            <person name="Dewar K."/>
            <person name="Conant G."/>
            <person name="Drula E."/>
            <person name="Henrissat B."/>
            <person name="Hansel C."/>
            <person name="Singer S."/>
            <person name="Hutchinson M.I."/>
            <person name="de Vries R.P."/>
            <person name="Natvig D.O."/>
            <person name="Powell A.J."/>
            <person name="Tsang A."/>
            <person name="Grigoriev I.V."/>
        </authorList>
    </citation>
    <scope>NUCLEOTIDE SEQUENCE [LARGE SCALE GENOMIC DNA]</scope>
    <source>
        <strain evidence="11 12">ATCC 22073</strain>
    </source>
</reference>
<feature type="region of interest" description="Disordered" evidence="10">
    <location>
        <begin position="139"/>
        <end position="207"/>
    </location>
</feature>
<accession>A0ABR4D9P0</accession>
<evidence type="ECO:0000256" key="2">
    <source>
        <dbReference type="ARBA" id="ARBA00004604"/>
    </source>
</evidence>